<dbReference type="InterPro" id="IPR007157">
    <property type="entry name" value="PspA_VIPP1"/>
</dbReference>
<gene>
    <name evidence="2" type="ORF">OMW55_09640</name>
</gene>
<organism evidence="2 3">
    <name type="scientific">Sphingomonas arvum</name>
    <dbReference type="NCBI Taxonomy" id="2992113"/>
    <lineage>
        <taxon>Bacteria</taxon>
        <taxon>Pseudomonadati</taxon>
        <taxon>Pseudomonadota</taxon>
        <taxon>Alphaproteobacteria</taxon>
        <taxon>Sphingomonadales</taxon>
        <taxon>Sphingomonadaceae</taxon>
        <taxon>Sphingomonas</taxon>
    </lineage>
</organism>
<keyword evidence="3" id="KW-1185">Reference proteome</keyword>
<name>A0ABT3JGJ7_9SPHN</name>
<proteinExistence type="inferred from homology"/>
<sequence length="223" mass="24365">MAESVFLRVRRIMSGRIEDAVDQMERSGGDGVMREAIREVDRAIDDVRSQQQGAMARRLQAAKQQKMVEAKIAELGEKARFAVNEGRDDLAEAALVRQVDFEAEIGKLVKVQESTGEEEAKLEDSLASLRSRKSQMEDALRAFGEAQAEAAMGGDKGFHVQRQVEAKVERAEAAFDRAMGGAGGVNFTRADADTINKVSELDSLQKNASVQQRLAALKANKVA</sequence>
<comment type="similarity">
    <text evidence="1">Belongs to the PspA/Vipp/IM30 family.</text>
</comment>
<evidence type="ECO:0000313" key="2">
    <source>
        <dbReference type="EMBL" id="MCW3798064.1"/>
    </source>
</evidence>
<dbReference type="Proteomes" id="UP001526246">
    <property type="component" value="Unassembled WGS sequence"/>
</dbReference>
<reference evidence="2 3" key="1">
    <citation type="submission" date="2022-10" db="EMBL/GenBank/DDBJ databases">
        <title>Sphingomonas sp.</title>
        <authorList>
            <person name="Jin C."/>
        </authorList>
    </citation>
    <scope>NUCLEOTIDE SEQUENCE [LARGE SCALE GENOMIC DNA]</scope>
    <source>
        <strain evidence="2 3">BN140010</strain>
    </source>
</reference>
<comment type="caution">
    <text evidence="2">The sequence shown here is derived from an EMBL/GenBank/DDBJ whole genome shotgun (WGS) entry which is preliminary data.</text>
</comment>
<dbReference type="RefSeq" id="WP_264882729.1">
    <property type="nucleotide sequence ID" value="NZ_JAPDOB010000002.1"/>
</dbReference>
<protein>
    <submittedName>
        <fullName evidence="2">PspA/IM30 family protein</fullName>
    </submittedName>
</protein>
<dbReference type="Pfam" id="PF04012">
    <property type="entry name" value="PspA_IM30"/>
    <property type="match status" value="1"/>
</dbReference>
<evidence type="ECO:0000256" key="1">
    <source>
        <dbReference type="ARBA" id="ARBA00043985"/>
    </source>
</evidence>
<dbReference type="EMBL" id="JAPDOB010000002">
    <property type="protein sequence ID" value="MCW3798064.1"/>
    <property type="molecule type" value="Genomic_DNA"/>
</dbReference>
<evidence type="ECO:0000313" key="3">
    <source>
        <dbReference type="Proteomes" id="UP001526246"/>
    </source>
</evidence>
<accession>A0ABT3JGJ7</accession>